<dbReference type="InterPro" id="IPR007862">
    <property type="entry name" value="Adenylate_kinase_lid-dom"/>
</dbReference>
<dbReference type="FunFam" id="3.40.50.300:FF:000106">
    <property type="entry name" value="Adenylate kinase mitochondrial"/>
    <property type="match status" value="1"/>
</dbReference>
<dbReference type="EMBL" id="CACVAT010000257">
    <property type="protein sequence ID" value="CAA6816228.1"/>
    <property type="molecule type" value="Genomic_DNA"/>
</dbReference>
<dbReference type="Gene3D" id="3.40.50.300">
    <property type="entry name" value="P-loop containing nucleotide triphosphate hydrolases"/>
    <property type="match status" value="1"/>
</dbReference>
<dbReference type="AlphaFoldDB" id="A0A6S6TID3"/>
<feature type="binding site" evidence="5">
    <location>
        <position position="134"/>
    </location>
    <ligand>
        <name>Zn(2+)</name>
        <dbReference type="ChEBI" id="CHEBI:29105"/>
        <note>structural</note>
    </ligand>
</feature>
<dbReference type="NCBIfam" id="NF001380">
    <property type="entry name" value="PRK00279.1-2"/>
    <property type="match status" value="1"/>
</dbReference>
<dbReference type="GO" id="GO:0008270">
    <property type="term" value="F:zinc ion binding"/>
    <property type="evidence" value="ECO:0007669"/>
    <property type="project" value="UniProtKB-UniRule"/>
</dbReference>
<feature type="binding site" evidence="5">
    <location>
        <position position="40"/>
    </location>
    <ligand>
        <name>AMP</name>
        <dbReference type="ChEBI" id="CHEBI:456215"/>
    </ligand>
</feature>
<comment type="pathway">
    <text evidence="5">Purine metabolism; AMP biosynthesis via salvage pathway; AMP from ADP: step 1/1.</text>
</comment>
<dbReference type="InterPro" id="IPR000850">
    <property type="entry name" value="Adenylat/UMP-CMP_kin"/>
</dbReference>
<dbReference type="EC" id="2.7.4.3" evidence="5 7"/>
<feature type="binding site" evidence="5">
    <location>
        <begin position="61"/>
        <end position="63"/>
    </location>
    <ligand>
        <name>AMP</name>
        <dbReference type="ChEBI" id="CHEBI:456215"/>
    </ligand>
</feature>
<evidence type="ECO:0000256" key="1">
    <source>
        <dbReference type="ARBA" id="ARBA00022679"/>
    </source>
</evidence>
<dbReference type="GO" id="GO:0044209">
    <property type="term" value="P:AMP salvage"/>
    <property type="evidence" value="ECO:0007669"/>
    <property type="project" value="UniProtKB-UniRule"/>
</dbReference>
<dbReference type="Pfam" id="PF00406">
    <property type="entry name" value="ADK"/>
    <property type="match status" value="1"/>
</dbReference>
<dbReference type="NCBIfam" id="NF011100">
    <property type="entry name" value="PRK14527.1"/>
    <property type="match status" value="1"/>
</dbReference>
<dbReference type="InterPro" id="IPR006259">
    <property type="entry name" value="Adenyl_kin_sub"/>
</dbReference>
<proteinExistence type="inferred from homology"/>
<feature type="binding site" evidence="5">
    <location>
        <position position="137"/>
    </location>
    <ligand>
        <name>Zn(2+)</name>
        <dbReference type="ChEBI" id="CHEBI:29105"/>
        <note>structural</note>
    </ligand>
</feature>
<dbReference type="GO" id="GO:0005524">
    <property type="term" value="F:ATP binding"/>
    <property type="evidence" value="ECO:0007669"/>
    <property type="project" value="UniProtKB-UniRule"/>
</dbReference>
<keyword evidence="1 5" id="KW-0808">Transferase</keyword>
<dbReference type="SUPFAM" id="SSF52540">
    <property type="entry name" value="P-loop containing nucleoside triphosphate hydrolases"/>
    <property type="match status" value="1"/>
</dbReference>
<feature type="binding site" evidence="5">
    <location>
        <position position="131"/>
    </location>
    <ligand>
        <name>ATP</name>
        <dbReference type="ChEBI" id="CHEBI:30616"/>
    </ligand>
</feature>
<evidence type="ECO:0000256" key="6">
    <source>
        <dbReference type="RuleBase" id="RU003330"/>
    </source>
</evidence>
<accession>A0A6S6TID3</accession>
<feature type="binding site" evidence="5">
    <location>
        <position position="165"/>
    </location>
    <ligand>
        <name>AMP</name>
        <dbReference type="ChEBI" id="CHEBI:456215"/>
    </ligand>
</feature>
<keyword evidence="5" id="KW-0479">Metal-binding</keyword>
<feature type="domain" description="Adenylate kinase active site lid" evidence="8">
    <location>
        <begin position="131"/>
        <end position="167"/>
    </location>
</feature>
<evidence type="ECO:0000256" key="7">
    <source>
        <dbReference type="RuleBase" id="RU003331"/>
    </source>
</evidence>
<evidence type="ECO:0000313" key="9">
    <source>
        <dbReference type="EMBL" id="CAA6816228.1"/>
    </source>
</evidence>
<evidence type="ECO:0000256" key="4">
    <source>
        <dbReference type="ARBA" id="ARBA00022777"/>
    </source>
</evidence>
<feature type="binding site" evidence="5">
    <location>
        <begin position="14"/>
        <end position="19"/>
    </location>
    <ligand>
        <name>ATP</name>
        <dbReference type="ChEBI" id="CHEBI:30616"/>
    </ligand>
</feature>
<dbReference type="Pfam" id="PF05191">
    <property type="entry name" value="ADK_lid"/>
    <property type="match status" value="1"/>
</dbReference>
<feature type="binding site" evidence="5">
    <location>
        <begin position="89"/>
        <end position="92"/>
    </location>
    <ligand>
        <name>AMP</name>
        <dbReference type="ChEBI" id="CHEBI:456215"/>
    </ligand>
</feature>
<dbReference type="HAMAP" id="MF_00235">
    <property type="entry name" value="Adenylate_kinase_Adk"/>
    <property type="match status" value="1"/>
</dbReference>
<keyword evidence="5" id="KW-0862">Zinc</keyword>
<dbReference type="CDD" id="cd01428">
    <property type="entry name" value="ADK"/>
    <property type="match status" value="1"/>
</dbReference>
<gene>
    <name evidence="5" type="primary">adk</name>
    <name evidence="9" type="ORF">HELGO_WM14131</name>
</gene>
<dbReference type="PROSITE" id="PS00113">
    <property type="entry name" value="ADENYLATE_KINASE"/>
    <property type="match status" value="1"/>
</dbReference>
<dbReference type="GO" id="GO:0005737">
    <property type="term" value="C:cytoplasm"/>
    <property type="evidence" value="ECO:0007669"/>
    <property type="project" value="UniProtKB-SubCell"/>
</dbReference>
<comment type="subunit">
    <text evidence="5 7">Monomer.</text>
</comment>
<feature type="region of interest" description="NMP" evidence="5">
    <location>
        <begin position="34"/>
        <end position="63"/>
    </location>
</feature>
<keyword evidence="3 5" id="KW-0547">Nucleotide-binding</keyword>
<comment type="caution">
    <text evidence="5">Lacks conserved residue(s) required for the propagation of feature annotation.</text>
</comment>
<dbReference type="NCBIfam" id="TIGR01351">
    <property type="entry name" value="adk"/>
    <property type="match status" value="1"/>
</dbReference>
<name>A0A6S6TID3_9GAMM</name>
<keyword evidence="5 7" id="KW-0067">ATP-binding</keyword>
<keyword evidence="4 5" id="KW-0418">Kinase</keyword>
<protein>
    <recommendedName>
        <fullName evidence="5 7">Adenylate kinase</fullName>
        <shortName evidence="5">AK</shortName>
        <ecNumber evidence="5 7">2.7.4.3</ecNumber>
    </recommendedName>
    <alternativeName>
        <fullName evidence="5">ATP-AMP transphosphorylase</fullName>
    </alternativeName>
    <alternativeName>
        <fullName evidence="5">ATP:AMP phosphotransferase</fullName>
    </alternativeName>
    <alternativeName>
        <fullName evidence="5">Adenylate monophosphate kinase</fullName>
    </alternativeName>
</protein>
<comment type="subcellular location">
    <subcellularLocation>
        <location evidence="5 7">Cytoplasm</location>
    </subcellularLocation>
</comment>
<dbReference type="PANTHER" id="PTHR23359">
    <property type="entry name" value="NUCLEOTIDE KINASE"/>
    <property type="match status" value="1"/>
</dbReference>
<evidence type="ECO:0000256" key="3">
    <source>
        <dbReference type="ARBA" id="ARBA00022741"/>
    </source>
</evidence>
<comment type="catalytic activity">
    <reaction evidence="5 7">
        <text>AMP + ATP = 2 ADP</text>
        <dbReference type="Rhea" id="RHEA:12973"/>
        <dbReference type="ChEBI" id="CHEBI:30616"/>
        <dbReference type="ChEBI" id="CHEBI:456215"/>
        <dbReference type="ChEBI" id="CHEBI:456216"/>
        <dbReference type="EC" id="2.7.4.3"/>
    </reaction>
</comment>
<dbReference type="PRINTS" id="PR00094">
    <property type="entry name" value="ADENYLTKNASE"/>
</dbReference>
<evidence type="ECO:0000256" key="5">
    <source>
        <dbReference type="HAMAP-Rule" id="MF_00235"/>
    </source>
</evidence>
<feature type="binding site" evidence="5">
    <location>
        <position position="96"/>
    </location>
    <ligand>
        <name>AMP</name>
        <dbReference type="ChEBI" id="CHEBI:456215"/>
    </ligand>
</feature>
<reference evidence="9" key="1">
    <citation type="submission" date="2020-01" db="EMBL/GenBank/DDBJ databases">
        <authorList>
            <person name="Meier V. D."/>
            <person name="Meier V D."/>
        </authorList>
    </citation>
    <scope>NUCLEOTIDE SEQUENCE</scope>
    <source>
        <strain evidence="9">HLG_WM_MAG_09</strain>
    </source>
</reference>
<feature type="binding site" evidence="5">
    <location>
        <position position="35"/>
    </location>
    <ligand>
        <name>AMP</name>
        <dbReference type="ChEBI" id="CHEBI:456215"/>
    </ligand>
</feature>
<sequence length="220" mass="23973">MEKIMRIVLLGAPGSGKGTQAQRLTKLYNIPQISTGDLLRAAVASGSELGVRAKQAMDAGDLVSDDIVLGMIKERLQQDDAQNGFILDGFPRNMGQAASLDQLLDEIDQPVQAGLLIDVAFEVLMKRLTGRLSCKSCGAVFNKYFSPPTKENTCDACGNEELYHRADDNEETIGNRLSVYEENTAPLINYYEGKGLLKRVNGVGEMEDIFNAIKAELATI</sequence>
<comment type="domain">
    <text evidence="5">Consists of three domains, a large central CORE domain and two small peripheral domains, NMPbind and LID, which undergo movements during catalysis. The LID domain closes over the site of phosphoryl transfer upon ATP binding. Assembling and dissambling the active center during each catalytic cycle provides an effective means to prevent ATP hydrolysis. Some bacteria have evolved a zinc-coordinating structure that stabilizes the LID domain.</text>
</comment>
<evidence type="ECO:0000256" key="2">
    <source>
        <dbReference type="ARBA" id="ARBA00022727"/>
    </source>
</evidence>
<feature type="binding site" evidence="5">
    <location>
        <position position="204"/>
    </location>
    <ligand>
        <name>ATP</name>
        <dbReference type="ChEBI" id="CHEBI:30616"/>
    </ligand>
</feature>
<dbReference type="NCBIfam" id="NF001381">
    <property type="entry name" value="PRK00279.1-3"/>
    <property type="match status" value="1"/>
</dbReference>
<comment type="similarity">
    <text evidence="5 6">Belongs to the adenylate kinase family.</text>
</comment>
<feature type="binding site" evidence="5">
    <location>
        <begin position="140"/>
        <end position="141"/>
    </location>
    <ligand>
        <name>ATP</name>
        <dbReference type="ChEBI" id="CHEBI:30616"/>
    </ligand>
</feature>
<dbReference type="UniPathway" id="UPA00588">
    <property type="reaction ID" value="UER00649"/>
</dbReference>
<dbReference type="InterPro" id="IPR027417">
    <property type="entry name" value="P-loop_NTPase"/>
</dbReference>
<evidence type="ECO:0000259" key="8">
    <source>
        <dbReference type="Pfam" id="PF05191"/>
    </source>
</evidence>
<organism evidence="9">
    <name type="scientific">uncultured Thiotrichaceae bacterium</name>
    <dbReference type="NCBI Taxonomy" id="298394"/>
    <lineage>
        <taxon>Bacteria</taxon>
        <taxon>Pseudomonadati</taxon>
        <taxon>Pseudomonadota</taxon>
        <taxon>Gammaproteobacteria</taxon>
        <taxon>Thiotrichales</taxon>
        <taxon>Thiotrichaceae</taxon>
        <taxon>environmental samples</taxon>
    </lineage>
</organism>
<keyword evidence="5" id="KW-0963">Cytoplasm</keyword>
<keyword evidence="2 5" id="KW-0545">Nucleotide biosynthesis</keyword>
<comment type="function">
    <text evidence="5">Catalyzes the reversible transfer of the terminal phosphate group between ATP and AMP. Plays an important role in cellular energy homeostasis and in adenine nucleotide metabolism.</text>
</comment>
<feature type="binding site" evidence="5">
    <location>
        <position position="176"/>
    </location>
    <ligand>
        <name>AMP</name>
        <dbReference type="ChEBI" id="CHEBI:456215"/>
    </ligand>
</feature>
<dbReference type="GO" id="GO:0004017">
    <property type="term" value="F:AMP kinase activity"/>
    <property type="evidence" value="ECO:0007669"/>
    <property type="project" value="UniProtKB-UniRule"/>
</dbReference>
<dbReference type="InterPro" id="IPR033690">
    <property type="entry name" value="Adenylat_kinase_CS"/>
</dbReference>
<feature type="binding site" evidence="5">
    <location>
        <position position="157"/>
    </location>
    <ligand>
        <name>Zn(2+)</name>
        <dbReference type="ChEBI" id="CHEBI:29105"/>
        <note>structural</note>
    </ligand>
</feature>
<feature type="binding site" evidence="5">
    <location>
        <position position="154"/>
    </location>
    <ligand>
        <name>Zn(2+)</name>
        <dbReference type="ChEBI" id="CHEBI:29105"/>
        <note>structural</note>
    </ligand>
</feature>